<reference evidence="7" key="1">
    <citation type="submission" date="2021-02" db="EMBL/GenBank/DDBJ databases">
        <authorList>
            <person name="Dougan E. K."/>
            <person name="Rhodes N."/>
            <person name="Thang M."/>
            <person name="Chan C."/>
        </authorList>
    </citation>
    <scope>NUCLEOTIDE SEQUENCE</scope>
</reference>
<evidence type="ECO:0000256" key="5">
    <source>
        <dbReference type="RuleBase" id="RU004273"/>
    </source>
</evidence>
<dbReference type="EC" id="3.1.3.16" evidence="5"/>
<keyword evidence="3" id="KW-0479">Metal-binding</keyword>
<evidence type="ECO:0000256" key="3">
    <source>
        <dbReference type="ARBA" id="ARBA00022723"/>
    </source>
</evidence>
<dbReference type="GO" id="GO:0005509">
    <property type="term" value="F:calcium ion binding"/>
    <property type="evidence" value="ECO:0007669"/>
    <property type="project" value="InterPro"/>
</dbReference>
<comment type="caution">
    <text evidence="7">The sequence shown here is derived from an EMBL/GenBank/DDBJ whole genome shotgun (WGS) entry which is preliminary data.</text>
</comment>
<evidence type="ECO:0000313" key="7">
    <source>
        <dbReference type="EMBL" id="CAE7250820.1"/>
    </source>
</evidence>
<dbReference type="SMART" id="SM00156">
    <property type="entry name" value="PP2Ac"/>
    <property type="match status" value="1"/>
</dbReference>
<dbReference type="AlphaFoldDB" id="A0A812LWE6"/>
<feature type="domain" description="EF-hand" evidence="6">
    <location>
        <begin position="629"/>
        <end position="664"/>
    </location>
</feature>
<dbReference type="Pfam" id="PF00149">
    <property type="entry name" value="Metallophos"/>
    <property type="match status" value="1"/>
</dbReference>
<comment type="catalytic activity">
    <reaction evidence="5">
        <text>O-phospho-L-threonyl-[protein] + H2O = L-threonyl-[protein] + phosphate</text>
        <dbReference type="Rhea" id="RHEA:47004"/>
        <dbReference type="Rhea" id="RHEA-COMP:11060"/>
        <dbReference type="Rhea" id="RHEA-COMP:11605"/>
        <dbReference type="ChEBI" id="CHEBI:15377"/>
        <dbReference type="ChEBI" id="CHEBI:30013"/>
        <dbReference type="ChEBI" id="CHEBI:43474"/>
        <dbReference type="ChEBI" id="CHEBI:61977"/>
        <dbReference type="EC" id="3.1.3.16"/>
    </reaction>
</comment>
<dbReference type="GO" id="GO:0004722">
    <property type="term" value="F:protein serine/threonine phosphatase activity"/>
    <property type="evidence" value="ECO:0007669"/>
    <property type="project" value="UniProtKB-EC"/>
</dbReference>
<dbReference type="PROSITE" id="PS50222">
    <property type="entry name" value="EF_HAND_2"/>
    <property type="match status" value="1"/>
</dbReference>
<proteinExistence type="inferred from homology"/>
<feature type="non-terminal residue" evidence="7">
    <location>
        <position position="1"/>
    </location>
</feature>
<dbReference type="PRINTS" id="PR00114">
    <property type="entry name" value="STPHPHTASE"/>
</dbReference>
<keyword evidence="5" id="KW-0378">Hydrolase</keyword>
<evidence type="ECO:0000313" key="8">
    <source>
        <dbReference type="Proteomes" id="UP000601435"/>
    </source>
</evidence>
<name>A0A812LWE6_9DINO</name>
<dbReference type="InterPro" id="IPR029052">
    <property type="entry name" value="Metallo-depent_PP-like"/>
</dbReference>
<gene>
    <name evidence="7" type="primary">ppt1</name>
    <name evidence="7" type="ORF">SNEC2469_LOCUS5185</name>
</gene>
<dbReference type="SUPFAM" id="SSF56300">
    <property type="entry name" value="Metallo-dependent phosphatases"/>
    <property type="match status" value="1"/>
</dbReference>
<keyword evidence="4" id="KW-0464">Manganese</keyword>
<dbReference type="EMBL" id="CAJNJA010009810">
    <property type="protein sequence ID" value="CAE7250820.1"/>
    <property type="molecule type" value="Genomic_DNA"/>
</dbReference>
<organism evidence="7 8">
    <name type="scientific">Symbiodinium necroappetens</name>
    <dbReference type="NCBI Taxonomy" id="1628268"/>
    <lineage>
        <taxon>Eukaryota</taxon>
        <taxon>Sar</taxon>
        <taxon>Alveolata</taxon>
        <taxon>Dinophyceae</taxon>
        <taxon>Suessiales</taxon>
        <taxon>Symbiodiniaceae</taxon>
        <taxon>Symbiodinium</taxon>
    </lineage>
</organism>
<sequence>TTASELLDHLRDEFDVPLHPHFVLRILDLSIDLYQKRNEMHGPVMKLQVPGVCVDAGAVQVNVAETGRAGPSRIVVLGDTHGQLADVLWAVSELGLPTEKNVYVVNGDIADRCDWSTEIFILFLTIMLQYPNDPVVVINRGNHECMTINASRCGGFQYELLEKYGASWGPYLHALFGRLFCVLPVATLINDVVLVIHGGIGRDPENQLNHLRNLDPELREASINPWGLEGDAGMDALVDALWSDPSDVPGSRANARGTGHIWGPDYTKRFCQSNDLKLVIRSHQVPLDQSGVCVHKAHKEQLITVFSASNYRGRQNRAGGVILQPGASPGSLEALCHDLGRCPSWRVLSKSANLRPRAKLGDTVDDELVAELMQHSMGLLAEWRVPLWEACTREDPQLKGVITLSSWRRICRSTTSIYIDWILVARLVGGASQNHLRYMDTLNRFGFEIASQVVESRLAGSVLASIYLTMMRADESLHHLMGNLCQAGQRAAPARQLLEGLCEILHRNAVTGPETAAVLRSMEAHIGSRRTSTSIDVADFLSAWRCAAGVSAELTPEQSELSAKISRLLGSDRRTRKRISSLAPASSTTLMDFFTLADADRDGYMSIDEGFEALANHMQQTTGRKVNDKEAEELRKVLQVADTTGSGKLNYLEFLLLFDRQSPRSLTHQALLDLLCFQVWAHRSALSGLFRYIGRNGLISRDQVKWSLEALNSSIHGELLQANIEQIVKAVKFKDDLVAAEELLSAFHLVDLLGPA</sequence>
<evidence type="ECO:0000256" key="2">
    <source>
        <dbReference type="ARBA" id="ARBA00008294"/>
    </source>
</evidence>
<dbReference type="OrthoDB" id="413669at2759"/>
<dbReference type="InterPro" id="IPR006186">
    <property type="entry name" value="Ser/Thr-sp_prot-phosphatase"/>
</dbReference>
<dbReference type="Pfam" id="PF13499">
    <property type="entry name" value="EF-hand_7"/>
    <property type="match status" value="1"/>
</dbReference>
<dbReference type="PANTHER" id="PTHR45668:SF9">
    <property type="entry name" value="SERINE_THREONINE-PROTEIN PHOSPHATASE 7"/>
    <property type="match status" value="1"/>
</dbReference>
<evidence type="ECO:0000256" key="4">
    <source>
        <dbReference type="ARBA" id="ARBA00023211"/>
    </source>
</evidence>
<evidence type="ECO:0000259" key="6">
    <source>
        <dbReference type="PROSITE" id="PS50222"/>
    </source>
</evidence>
<dbReference type="InterPro" id="IPR002048">
    <property type="entry name" value="EF_hand_dom"/>
</dbReference>
<dbReference type="InterPro" id="IPR051134">
    <property type="entry name" value="PPP_phosphatase"/>
</dbReference>
<dbReference type="InterPro" id="IPR011992">
    <property type="entry name" value="EF-hand-dom_pair"/>
</dbReference>
<dbReference type="InterPro" id="IPR004843">
    <property type="entry name" value="Calcineurin-like_PHP"/>
</dbReference>
<accession>A0A812LWE6</accession>
<keyword evidence="8" id="KW-1185">Reference proteome</keyword>
<dbReference type="SUPFAM" id="SSF47473">
    <property type="entry name" value="EF-hand"/>
    <property type="match status" value="1"/>
</dbReference>
<dbReference type="Gene3D" id="3.60.21.10">
    <property type="match status" value="1"/>
</dbReference>
<evidence type="ECO:0000256" key="1">
    <source>
        <dbReference type="ARBA" id="ARBA00001936"/>
    </source>
</evidence>
<dbReference type="PANTHER" id="PTHR45668">
    <property type="entry name" value="SERINE/THREONINE-PROTEIN PHOSPHATASE 5-RELATED"/>
    <property type="match status" value="1"/>
</dbReference>
<dbReference type="CDD" id="cd00051">
    <property type="entry name" value="EFh"/>
    <property type="match status" value="1"/>
</dbReference>
<dbReference type="PROSITE" id="PS00125">
    <property type="entry name" value="SER_THR_PHOSPHATASE"/>
    <property type="match status" value="1"/>
</dbReference>
<comment type="similarity">
    <text evidence="2 5">Belongs to the PPP phosphatase family.</text>
</comment>
<dbReference type="Gene3D" id="1.10.238.10">
    <property type="entry name" value="EF-hand"/>
    <property type="match status" value="1"/>
</dbReference>
<dbReference type="SMART" id="SM00054">
    <property type="entry name" value="EFh"/>
    <property type="match status" value="2"/>
</dbReference>
<comment type="cofactor">
    <cofactor evidence="1">
        <name>Mn(2+)</name>
        <dbReference type="ChEBI" id="CHEBI:29035"/>
    </cofactor>
</comment>
<dbReference type="Proteomes" id="UP000601435">
    <property type="component" value="Unassembled WGS sequence"/>
</dbReference>
<protein>
    <recommendedName>
        <fullName evidence="5">Serine/threonine-protein phosphatase</fullName>
        <ecNumber evidence="5">3.1.3.16</ecNumber>
    </recommendedName>
</protein>